<accession>A0AAD5K7K6</accession>
<evidence type="ECO:0000313" key="2">
    <source>
        <dbReference type="Proteomes" id="UP001209540"/>
    </source>
</evidence>
<comment type="caution">
    <text evidence="1">The sequence shown here is derived from an EMBL/GenBank/DDBJ whole genome shotgun (WGS) entry which is preliminary data.</text>
</comment>
<reference evidence="1" key="1">
    <citation type="journal article" date="2022" name="IScience">
        <title>Evolution of zygomycete secretomes and the origins of terrestrial fungal ecologies.</title>
        <authorList>
            <person name="Chang Y."/>
            <person name="Wang Y."/>
            <person name="Mondo S."/>
            <person name="Ahrendt S."/>
            <person name="Andreopoulos W."/>
            <person name="Barry K."/>
            <person name="Beard J."/>
            <person name="Benny G.L."/>
            <person name="Blankenship S."/>
            <person name="Bonito G."/>
            <person name="Cuomo C."/>
            <person name="Desiro A."/>
            <person name="Gervers K.A."/>
            <person name="Hundley H."/>
            <person name="Kuo A."/>
            <person name="LaButti K."/>
            <person name="Lang B.F."/>
            <person name="Lipzen A."/>
            <person name="O'Donnell K."/>
            <person name="Pangilinan J."/>
            <person name="Reynolds N."/>
            <person name="Sandor L."/>
            <person name="Smith M.E."/>
            <person name="Tsang A."/>
            <person name="Grigoriev I.V."/>
            <person name="Stajich J.E."/>
            <person name="Spatafora J.W."/>
        </authorList>
    </citation>
    <scope>NUCLEOTIDE SEQUENCE</scope>
    <source>
        <strain evidence="1">RSA 2281</strain>
    </source>
</reference>
<keyword evidence="2" id="KW-1185">Reference proteome</keyword>
<dbReference type="AlphaFoldDB" id="A0AAD5K7K6"/>
<dbReference type="Proteomes" id="UP001209540">
    <property type="component" value="Unassembled WGS sequence"/>
</dbReference>
<organism evidence="1 2">
    <name type="scientific">Phascolomyces articulosus</name>
    <dbReference type="NCBI Taxonomy" id="60185"/>
    <lineage>
        <taxon>Eukaryota</taxon>
        <taxon>Fungi</taxon>
        <taxon>Fungi incertae sedis</taxon>
        <taxon>Mucoromycota</taxon>
        <taxon>Mucoromycotina</taxon>
        <taxon>Mucoromycetes</taxon>
        <taxon>Mucorales</taxon>
        <taxon>Lichtheimiaceae</taxon>
        <taxon>Phascolomyces</taxon>
    </lineage>
</organism>
<gene>
    <name evidence="1" type="ORF">BDA99DRAFT_582928</name>
</gene>
<reference evidence="1" key="2">
    <citation type="submission" date="2023-02" db="EMBL/GenBank/DDBJ databases">
        <authorList>
            <consortium name="DOE Joint Genome Institute"/>
            <person name="Mondo S.J."/>
            <person name="Chang Y."/>
            <person name="Wang Y."/>
            <person name="Ahrendt S."/>
            <person name="Andreopoulos W."/>
            <person name="Barry K."/>
            <person name="Beard J."/>
            <person name="Benny G.L."/>
            <person name="Blankenship S."/>
            <person name="Bonito G."/>
            <person name="Cuomo C."/>
            <person name="Desiro A."/>
            <person name="Gervers K.A."/>
            <person name="Hundley H."/>
            <person name="Kuo A."/>
            <person name="LaButti K."/>
            <person name="Lang B.F."/>
            <person name="Lipzen A."/>
            <person name="O'Donnell K."/>
            <person name="Pangilinan J."/>
            <person name="Reynolds N."/>
            <person name="Sandor L."/>
            <person name="Smith M.W."/>
            <person name="Tsang A."/>
            <person name="Grigoriev I.V."/>
            <person name="Stajich J.E."/>
            <person name="Spatafora J.W."/>
        </authorList>
    </citation>
    <scope>NUCLEOTIDE SEQUENCE</scope>
    <source>
        <strain evidence="1">RSA 2281</strain>
    </source>
</reference>
<sequence length="259" mass="30072">MNQELELLETVHESWSDNTPKRVVVYQQDIHCHLLGLDTRISLPLETGCGNLHRTKPLSESRQDILISDHFLSRFQRTKNERLWFFKLNIAKLKFSACNTWIWIWIQVLDVLELGSLRCHNQRSMMLFGESTTPTPLSSQLSCLFGNASPAMRPFKSISSFYRKGNNEYRDSEIASSSYLTNNNSNTTTINHPHCDNSKQVYSALVTLVEITLVIVIMRNKNKSKYYDTVHHHNIILYHEKDYSSLEHRDSIISLLRSI</sequence>
<evidence type="ECO:0000313" key="1">
    <source>
        <dbReference type="EMBL" id="KAI9259628.1"/>
    </source>
</evidence>
<name>A0AAD5K7K6_9FUNG</name>
<proteinExistence type="predicted"/>
<dbReference type="EMBL" id="JAIXMP010000017">
    <property type="protein sequence ID" value="KAI9259628.1"/>
    <property type="molecule type" value="Genomic_DNA"/>
</dbReference>
<protein>
    <submittedName>
        <fullName evidence="1">Uncharacterized protein</fullName>
    </submittedName>
</protein>